<keyword evidence="5 8" id="KW-0812">Transmembrane</keyword>
<evidence type="ECO:0000256" key="7">
    <source>
        <dbReference type="ARBA" id="ARBA00023136"/>
    </source>
</evidence>
<dbReference type="AlphaFoldDB" id="A0A381PVU2"/>
<evidence type="ECO:0000256" key="1">
    <source>
        <dbReference type="ARBA" id="ARBA00004651"/>
    </source>
</evidence>
<evidence type="ECO:0000256" key="8">
    <source>
        <dbReference type="SAM" id="Phobius"/>
    </source>
</evidence>
<evidence type="ECO:0000256" key="6">
    <source>
        <dbReference type="ARBA" id="ARBA00022989"/>
    </source>
</evidence>
<evidence type="ECO:0000256" key="4">
    <source>
        <dbReference type="ARBA" id="ARBA00022679"/>
    </source>
</evidence>
<organism evidence="10">
    <name type="scientific">marine metagenome</name>
    <dbReference type="NCBI Taxonomy" id="408172"/>
    <lineage>
        <taxon>unclassified sequences</taxon>
        <taxon>metagenomes</taxon>
        <taxon>ecological metagenomes</taxon>
    </lineage>
</organism>
<keyword evidence="2" id="KW-1003">Cell membrane</keyword>
<feature type="transmembrane region" description="Helical" evidence="8">
    <location>
        <begin position="203"/>
        <end position="221"/>
    </location>
</feature>
<feature type="transmembrane region" description="Helical" evidence="8">
    <location>
        <begin position="303"/>
        <end position="320"/>
    </location>
</feature>
<dbReference type="PANTHER" id="PTHR33908:SF11">
    <property type="entry name" value="MEMBRANE PROTEIN"/>
    <property type="match status" value="1"/>
</dbReference>
<sequence length="728" mass="84524">MVNKYTVWWLSGIMLLGAIFRLSIYNLHPLFMDSAYYASLGRSIAEGDYLLQVNQMSDKPPLFFYVQALFFQFLGISESVAVLPSFIGGIMGVGIIYFLGRDLKNPVAGLLAAFLYAISPGSVILSATGIVDSLFMAVTMLSLWTLLHRRYYWTGLLIGITFGMKQTILSFGPLYLLCLLILEFHHHSWKESFHSVTKSVFKMMPGFFTVFLPVLYWSMFLTSERMKLFKYITDFVSGVNDPQFVGTSLDRLSYLQRSLGEVVGLSWHWIIGLLVLSILLFLGKMYQKWHSQKTIELTEKLHFCFNLFTLFFFFLLIFVAQKFLAWWYVFPVFPFLILTGSITLVELANTRYLSWNRNVRDKIMIGILGVIVLLGTVPNATERVRQIGKSLKNAPYQGAEEVVKEIKPYLVKGESFLFEQDLSWMLRYYLFGEKYRSLHYDFGDQNMENMKGMLFQEPYTNFYVLLDRSRHDDIFQISKTLAPEYKAEKISHSSGDNFRFFKIVPVFPESLNSTQKLPEEWGEGWETWWHDILISKWPEAKNIEITSHRNETAGQFEVKLVAEQVPFKDLVVSRMKVSIQSPKPNIPLSLFYNWPVFQEHQGITMQLKVNGKTMERSLLERFQQVNKIQFRTEQSLTNIHAFGQVGTTSLEVETDVHLRLEPGLVRVDVRRFLLNGWDLTWLTNLFKNHPIPPLKVNTFPSLGLRLNNVKQQKRLIVFDYEAPERMSQ</sequence>
<feature type="transmembrane region" description="Helical" evidence="8">
    <location>
        <begin position="107"/>
        <end position="131"/>
    </location>
</feature>
<dbReference type="Pfam" id="PF13231">
    <property type="entry name" value="PMT_2"/>
    <property type="match status" value="1"/>
</dbReference>
<dbReference type="InterPro" id="IPR038731">
    <property type="entry name" value="RgtA/B/C-like"/>
</dbReference>
<protein>
    <recommendedName>
        <fullName evidence="9">Glycosyltransferase RgtA/B/C/D-like domain-containing protein</fullName>
    </recommendedName>
</protein>
<feature type="transmembrane region" description="Helical" evidence="8">
    <location>
        <begin position="326"/>
        <end position="347"/>
    </location>
</feature>
<evidence type="ECO:0000313" key="10">
    <source>
        <dbReference type="EMBL" id="SUZ71155.1"/>
    </source>
</evidence>
<dbReference type="GO" id="GO:0005886">
    <property type="term" value="C:plasma membrane"/>
    <property type="evidence" value="ECO:0007669"/>
    <property type="project" value="UniProtKB-SubCell"/>
</dbReference>
<keyword evidence="4" id="KW-0808">Transferase</keyword>
<keyword evidence="6 8" id="KW-1133">Transmembrane helix</keyword>
<evidence type="ECO:0000256" key="2">
    <source>
        <dbReference type="ARBA" id="ARBA00022475"/>
    </source>
</evidence>
<dbReference type="GO" id="GO:0008610">
    <property type="term" value="P:lipid biosynthetic process"/>
    <property type="evidence" value="ECO:0007669"/>
    <property type="project" value="UniProtKB-ARBA"/>
</dbReference>
<feature type="transmembrane region" description="Helical" evidence="8">
    <location>
        <begin position="151"/>
        <end position="182"/>
    </location>
</feature>
<proteinExistence type="predicted"/>
<dbReference type="PANTHER" id="PTHR33908">
    <property type="entry name" value="MANNOSYLTRANSFERASE YKCB-RELATED"/>
    <property type="match status" value="1"/>
</dbReference>
<feature type="transmembrane region" description="Helical" evidence="8">
    <location>
        <begin position="359"/>
        <end position="377"/>
    </location>
</feature>
<evidence type="ECO:0000256" key="5">
    <source>
        <dbReference type="ARBA" id="ARBA00022692"/>
    </source>
</evidence>
<feature type="domain" description="Glycosyltransferase RgtA/B/C/D-like" evidence="9">
    <location>
        <begin position="58"/>
        <end position="217"/>
    </location>
</feature>
<feature type="transmembrane region" description="Helical" evidence="8">
    <location>
        <begin position="262"/>
        <end position="282"/>
    </location>
</feature>
<comment type="subcellular location">
    <subcellularLocation>
        <location evidence="1">Cell membrane</location>
        <topology evidence="1">Multi-pass membrane protein</topology>
    </subcellularLocation>
</comment>
<feature type="transmembrane region" description="Helical" evidence="8">
    <location>
        <begin position="82"/>
        <end position="100"/>
    </location>
</feature>
<feature type="transmembrane region" description="Helical" evidence="8">
    <location>
        <begin position="6"/>
        <end position="24"/>
    </location>
</feature>
<evidence type="ECO:0000256" key="3">
    <source>
        <dbReference type="ARBA" id="ARBA00022676"/>
    </source>
</evidence>
<reference evidence="10" key="1">
    <citation type="submission" date="2018-05" db="EMBL/GenBank/DDBJ databases">
        <authorList>
            <person name="Lanie J.A."/>
            <person name="Ng W.-L."/>
            <person name="Kazmierczak K.M."/>
            <person name="Andrzejewski T.M."/>
            <person name="Davidsen T.M."/>
            <person name="Wayne K.J."/>
            <person name="Tettelin H."/>
            <person name="Glass J.I."/>
            <person name="Rusch D."/>
            <person name="Podicherti R."/>
            <person name="Tsui H.-C.T."/>
            <person name="Winkler M.E."/>
        </authorList>
    </citation>
    <scope>NUCLEOTIDE SEQUENCE</scope>
</reference>
<keyword evidence="7 8" id="KW-0472">Membrane</keyword>
<evidence type="ECO:0000259" key="9">
    <source>
        <dbReference type="Pfam" id="PF13231"/>
    </source>
</evidence>
<gene>
    <name evidence="10" type="ORF">METZ01_LOCUS24009</name>
</gene>
<keyword evidence="3" id="KW-0328">Glycosyltransferase</keyword>
<accession>A0A381PVU2</accession>
<dbReference type="InterPro" id="IPR050297">
    <property type="entry name" value="LipidA_mod_glycosyltrf_83"/>
</dbReference>
<name>A0A381PVU2_9ZZZZ</name>
<dbReference type="EMBL" id="UINC01001113">
    <property type="protein sequence ID" value="SUZ71155.1"/>
    <property type="molecule type" value="Genomic_DNA"/>
</dbReference>
<dbReference type="GO" id="GO:0016763">
    <property type="term" value="F:pentosyltransferase activity"/>
    <property type="evidence" value="ECO:0007669"/>
    <property type="project" value="TreeGrafter"/>
</dbReference>